<feature type="compositionally biased region" description="Polar residues" evidence="1">
    <location>
        <begin position="105"/>
        <end position="116"/>
    </location>
</feature>
<feature type="region of interest" description="Disordered" evidence="1">
    <location>
        <begin position="954"/>
        <end position="1077"/>
    </location>
</feature>
<feature type="compositionally biased region" description="Low complexity" evidence="1">
    <location>
        <begin position="632"/>
        <end position="650"/>
    </location>
</feature>
<evidence type="ECO:0000313" key="3">
    <source>
        <dbReference type="EMBL" id="POV99963.1"/>
    </source>
</evidence>
<gene>
    <name evidence="3" type="ORF">PSHT_13280</name>
</gene>
<dbReference type="Proteomes" id="UP000238274">
    <property type="component" value="Unassembled WGS sequence"/>
</dbReference>
<dbReference type="InterPro" id="IPR013783">
    <property type="entry name" value="Ig-like_fold"/>
</dbReference>
<dbReference type="InterPro" id="IPR057962">
    <property type="entry name" value="SPT23_MGA2_DBD"/>
</dbReference>
<feature type="compositionally biased region" description="Low complexity" evidence="1">
    <location>
        <begin position="192"/>
        <end position="204"/>
    </location>
</feature>
<dbReference type="Pfam" id="PF25603">
    <property type="entry name" value="SPT23_MGA2_DBD"/>
    <property type="match status" value="1"/>
</dbReference>
<dbReference type="InterPro" id="IPR002909">
    <property type="entry name" value="IPT_dom"/>
</dbReference>
<evidence type="ECO:0000259" key="2">
    <source>
        <dbReference type="SMART" id="SM00429"/>
    </source>
</evidence>
<feature type="region of interest" description="Disordered" evidence="1">
    <location>
        <begin position="175"/>
        <end position="279"/>
    </location>
</feature>
<reference evidence="4" key="2">
    <citation type="journal article" date="2018" name="BMC Genomics">
        <title>Genomic insights into host adaptation between the wheat stripe rust pathogen (Puccinia striiformis f. sp. tritici) and the barley stripe rust pathogen (Puccinia striiformis f. sp. hordei).</title>
        <authorList>
            <person name="Xia C."/>
            <person name="Wang M."/>
            <person name="Yin C."/>
            <person name="Cornejo O.E."/>
            <person name="Hulbert S.H."/>
            <person name="Chen X."/>
        </authorList>
    </citation>
    <scope>NUCLEOTIDE SEQUENCE [LARGE SCALE GENOMIC DNA]</scope>
    <source>
        <strain evidence="4">93TX-2</strain>
    </source>
</reference>
<proteinExistence type="predicted"/>
<feature type="region of interest" description="Disordered" evidence="1">
    <location>
        <begin position="1"/>
        <end position="53"/>
    </location>
</feature>
<evidence type="ECO:0000256" key="1">
    <source>
        <dbReference type="SAM" id="MobiDB-lite"/>
    </source>
</evidence>
<organism evidence="3 4">
    <name type="scientific">Puccinia striiformis</name>
    <dbReference type="NCBI Taxonomy" id="27350"/>
    <lineage>
        <taxon>Eukaryota</taxon>
        <taxon>Fungi</taxon>
        <taxon>Dikarya</taxon>
        <taxon>Basidiomycota</taxon>
        <taxon>Pucciniomycotina</taxon>
        <taxon>Pucciniomycetes</taxon>
        <taxon>Pucciniales</taxon>
        <taxon>Pucciniaceae</taxon>
        <taxon>Puccinia</taxon>
    </lineage>
</organism>
<feature type="region of interest" description="Disordered" evidence="1">
    <location>
        <begin position="1297"/>
        <end position="1327"/>
    </location>
</feature>
<feature type="compositionally biased region" description="Low complexity" evidence="1">
    <location>
        <begin position="9"/>
        <end position="18"/>
    </location>
</feature>
<accession>A0A2S4URM5</accession>
<comment type="caution">
    <text evidence="3">The sequence shown here is derived from an EMBL/GenBank/DDBJ whole genome shotgun (WGS) entry which is preliminary data.</text>
</comment>
<dbReference type="SMART" id="SM00429">
    <property type="entry name" value="IPT"/>
    <property type="match status" value="1"/>
</dbReference>
<feature type="domain" description="IPT/TIG" evidence="2">
    <location>
        <begin position="1342"/>
        <end position="1486"/>
    </location>
</feature>
<feature type="region of interest" description="Disordered" evidence="1">
    <location>
        <begin position="845"/>
        <end position="870"/>
    </location>
</feature>
<protein>
    <recommendedName>
        <fullName evidence="2">IPT/TIG domain-containing protein</fullName>
    </recommendedName>
</protein>
<sequence>MNNQHRHQQQPSPQSDSDATGASEGADYHFQMYFRQSHDGISAQHQPGRQVPPTRIAEEAVGGVLGEDDDSAIGDVAHRIKLDAEIASILFGIGTDEENQVVNSKFPSANSSQSTDPKPAAFGRLTREAPSAASEYSSSGPWHPDSSQDPGGQQQPPSHDHAQPTLTIRNIQQARLSKTDHGDAPARISNPGSSTSTRGTTGSSENGKREKITQTQTGLDADSSKENSLPAYSNSDPDDNFPIKFHQDHFNTFLSLPSSSPSPSSISSSNKNNNNHHHLENHFPAEYNLYSSTTAARHTPVVSSGGTTSTIVDLDQDLGSSSSTNLLNHPISSSSISPDSPYQFSPHVLHSYNPFEKFDYPFNPLSHPPLDPIRPPFDVLDQMNTSSHLPPKSNPPPLDLSEFWSTFTPPTQIESAQTADQLTSEGEERPKPFELEFSHLCGLLPIGASSGLSADDDVFFFTTTSADYIIHVPSPSTPLSSSSFSYEPLGGVSSSSHSSRSIHQRSPKCSGEFSTPFNTADPLSSLFPTADQGTSLYPTPHHQSISNFQDFRDLNDTFHNLINSFDLLSPPASSAPRQSISSSVQPSPLSAPFLSATTQVSTQSTPGIDHAFGSQLQSSPPIDNLAHNKFEPSIQSTSPLPSPISLSYPSVPTPQSSHQDRIPPSAELGYSNHPPHVKSNLIMSRSASYSALHKVITAAAEVPTEAEIAIPRHERLNFSEPYPHDLKLLLIGLQAEGAKTRVETQIKLTLVLVTGEGASIDQDGNLSTTAQHSLSRVGNWSHIKLPVYSAIKRKSKKLIKTGIPPEETLFLEVAVVRESFNFSFRLRLTRSVCLKLHRVSSKKRLQRKRDARVRPAQEIESDEAEQSMRPEDEKRKIVVFNCGQYVSGLSLSSSISAARVLAVCVSEMEALPKTSTSISVKIDLRDHTGRFVASSTTPAIMITDDHKAVAAAAKAKPGSDVEDSQVRTRPIRKLPNAGPAGNTSGVHRSKKKSQAALSESTSNIQLVSTPAQDNGGYDSATGWAASFPQNDNTACPNPIPRGKSRSTSMKCKRKAPDELNLRANIGRRTGSNQTATSNQLAGLHDDSLAHGNADFRNYLVIHPPASARSLDDSQHHLAHQQHSQPYDRSISMPMPIIPPDMRRASSASKYQWEDYPSIPRQSYLEQMSLFNVMKLSQLYQLISIDYSAPSDLAETPHNDLDSLPSANSGQVARRGPPRRIKYLPARLAPESLLQHPQALLKPALSLRVIPKDTITKRNFQTLLADPVRLDVLRVEDAVIGAVIPAKWTVPYVSCHVNPRTSRTNNPQNRPIPIPTISTVPGSPANESPMCISGSALSNWNVLPSISPQNSLADASPKSPTAEVPSESHEGGPVSTQSVLDTDRSAAKGSDQKKARAQIRKLVPNEGPIEGGIEITILGENFDRDLRVDFGGSSPPVRPEFWSANTLVCTLPAATVPGPCEVVLIDDDGLSKRIDDSDGPHEKFRYVSTSDQRLMELALRVVGLKMTGQVQDALHFARRIIVETNELDGLDSLLSDHTSTHTDQKEE</sequence>
<evidence type="ECO:0000313" key="4">
    <source>
        <dbReference type="Proteomes" id="UP000238274"/>
    </source>
</evidence>
<feature type="region of interest" description="Disordered" evidence="1">
    <location>
        <begin position="492"/>
        <end position="514"/>
    </location>
</feature>
<dbReference type="Gene3D" id="2.60.40.10">
    <property type="entry name" value="Immunoglobulins"/>
    <property type="match status" value="1"/>
</dbReference>
<dbReference type="CDD" id="cd00102">
    <property type="entry name" value="IPT"/>
    <property type="match status" value="1"/>
</dbReference>
<dbReference type="InterPro" id="IPR014756">
    <property type="entry name" value="Ig_E-set"/>
</dbReference>
<feature type="compositionally biased region" description="Low complexity" evidence="1">
    <location>
        <begin position="128"/>
        <end position="157"/>
    </location>
</feature>
<feature type="region of interest" description="Disordered" evidence="1">
    <location>
        <begin position="1347"/>
        <end position="1396"/>
    </location>
</feature>
<feature type="compositionally biased region" description="Low complexity" evidence="1">
    <location>
        <begin position="254"/>
        <end position="273"/>
    </location>
</feature>
<feature type="region of interest" description="Disordered" evidence="1">
    <location>
        <begin position="596"/>
        <end position="661"/>
    </location>
</feature>
<feature type="compositionally biased region" description="Polar residues" evidence="1">
    <location>
        <begin position="995"/>
        <end position="1012"/>
    </location>
</feature>
<dbReference type="EMBL" id="PKSM01000261">
    <property type="protein sequence ID" value="POV99963.1"/>
    <property type="molecule type" value="Genomic_DNA"/>
</dbReference>
<feature type="compositionally biased region" description="Basic and acidic residues" evidence="1">
    <location>
        <begin position="1380"/>
        <end position="1393"/>
    </location>
</feature>
<reference evidence="4" key="3">
    <citation type="journal article" date="2018" name="Mol. Plant Microbe Interact.">
        <title>Genome sequence resources for the wheat stripe rust pathogen (Puccinia striiformis f. sp. tritici) and the barley stripe rust pathogen (Puccinia striiformis f. sp. hordei).</title>
        <authorList>
            <person name="Xia C."/>
            <person name="Wang M."/>
            <person name="Yin C."/>
            <person name="Cornejo O.E."/>
            <person name="Hulbert S.H."/>
            <person name="Chen X."/>
        </authorList>
    </citation>
    <scope>NUCLEOTIDE SEQUENCE [LARGE SCALE GENOMIC DNA]</scope>
    <source>
        <strain evidence="4">93TX-2</strain>
    </source>
</reference>
<dbReference type="VEuPathDB" id="FungiDB:PSHT_13280"/>
<feature type="compositionally biased region" description="Polar residues" evidence="1">
    <location>
        <begin position="596"/>
        <end position="606"/>
    </location>
</feature>
<feature type="compositionally biased region" description="Polar residues" evidence="1">
    <location>
        <begin position="226"/>
        <end position="235"/>
    </location>
</feature>
<keyword evidence="4" id="KW-1185">Reference proteome</keyword>
<name>A0A2S4URM5_9BASI</name>
<dbReference type="OrthoDB" id="71307at2759"/>
<feature type="region of interest" description="Disordered" evidence="1">
    <location>
        <begin position="105"/>
        <end position="162"/>
    </location>
</feature>
<feature type="compositionally biased region" description="Polar residues" evidence="1">
    <location>
        <begin position="1298"/>
        <end position="1308"/>
    </location>
</feature>
<dbReference type="Pfam" id="PF01833">
    <property type="entry name" value="TIG"/>
    <property type="match status" value="1"/>
</dbReference>
<dbReference type="SUPFAM" id="SSF81296">
    <property type="entry name" value="E set domains"/>
    <property type="match status" value="1"/>
</dbReference>
<reference evidence="3 4" key="1">
    <citation type="submission" date="2017-12" db="EMBL/GenBank/DDBJ databases">
        <title>Gene loss provides genomic basis for host adaptation in cereal stripe rust fungi.</title>
        <authorList>
            <person name="Xia C."/>
        </authorList>
    </citation>
    <scope>NUCLEOTIDE SEQUENCE [LARGE SCALE GENOMIC DNA]</scope>
    <source>
        <strain evidence="3 4">93TX-2</strain>
    </source>
</reference>
<feature type="region of interest" description="Disordered" evidence="1">
    <location>
        <begin position="1195"/>
        <end position="1215"/>
    </location>
</feature>